<organism evidence="1 2">
    <name type="scientific">Enterobacter hormaechei</name>
    <dbReference type="NCBI Taxonomy" id="158836"/>
    <lineage>
        <taxon>Bacteria</taxon>
        <taxon>Pseudomonadati</taxon>
        <taxon>Pseudomonadota</taxon>
        <taxon>Gammaproteobacteria</taxon>
        <taxon>Enterobacterales</taxon>
        <taxon>Enterobacteriaceae</taxon>
        <taxon>Enterobacter</taxon>
        <taxon>Enterobacter cloacae complex</taxon>
    </lineage>
</organism>
<dbReference type="RefSeq" id="WP_032622424.1">
    <property type="nucleotide sequence ID" value="NZ_AP025764.1"/>
</dbReference>
<protein>
    <submittedName>
        <fullName evidence="1">Uncharacterized protein</fullName>
    </submittedName>
</protein>
<gene>
    <name evidence="1" type="ORF">C1O12_10905</name>
</gene>
<comment type="caution">
    <text evidence="1">The sequence shown here is derived from an EMBL/GenBank/DDBJ whole genome shotgun (WGS) entry which is preliminary data.</text>
</comment>
<evidence type="ECO:0000313" key="1">
    <source>
        <dbReference type="EMBL" id="PTX88863.1"/>
    </source>
</evidence>
<accession>A0A3S0I8E4</accession>
<proteinExistence type="predicted"/>
<dbReference type="Proteomes" id="UP000244004">
    <property type="component" value="Unassembled WGS sequence"/>
</dbReference>
<reference evidence="1 2" key="1">
    <citation type="submission" date="2018-01" db="EMBL/GenBank/DDBJ databases">
        <title>Geographic spread and resistance mechanisms of dominant carbapenem-resistant Enterobacter cloacae complex clones ST171 and ST78.</title>
        <authorList>
            <person name="Gomez-Simmonds A."/>
            <person name="Annavajhala M.K."/>
            <person name="Wang Z."/>
            <person name="Macesic N."/>
            <person name="Hu Y."/>
            <person name="Giddins M.J."/>
            <person name="O'Malley A."/>
            <person name="Toussaint N.C."/>
            <person name="Whittier S."/>
            <person name="Torres V.J."/>
            <person name="Uhlemann A.-C."/>
        </authorList>
    </citation>
    <scope>NUCLEOTIDE SEQUENCE [LARGE SCALE GENOMIC DNA]</scope>
    <source>
        <strain evidence="1 2">78</strain>
    </source>
</reference>
<sequence>MYGDLRLILLLLVFLGLFTSLCFYFYFYRKYSRELSKSFHLLSDKQYLDVNDYLFYEQLGLPGFAHRVFLMKRILAGKATKQNRKKNPPPEAEALVSSLYDFSWIKMFYRMTLFVVFLMLLLFLLIATGH</sequence>
<dbReference type="GeneID" id="99706245"/>
<name>A0A3S0I8E4_9ENTR</name>
<dbReference type="AlphaFoldDB" id="A0A3S0I8E4"/>
<dbReference type="EMBL" id="PNXT01000001">
    <property type="protein sequence ID" value="PTX88863.1"/>
    <property type="molecule type" value="Genomic_DNA"/>
</dbReference>
<evidence type="ECO:0000313" key="2">
    <source>
        <dbReference type="Proteomes" id="UP000244004"/>
    </source>
</evidence>